<dbReference type="PROSITE" id="PS00504">
    <property type="entry name" value="FRD_SDH_FAD_BINDING"/>
    <property type="match status" value="1"/>
</dbReference>
<dbReference type="GeneID" id="4908339"/>
<evidence type="ECO:0000256" key="3">
    <source>
        <dbReference type="ARBA" id="ARBA00008040"/>
    </source>
</evidence>
<evidence type="ECO:0000256" key="10">
    <source>
        <dbReference type="ARBA" id="ARBA00023136"/>
    </source>
</evidence>
<comment type="cofactor">
    <cofactor evidence="1">
        <name>FAD</name>
        <dbReference type="ChEBI" id="CHEBI:57692"/>
    </cofactor>
</comment>
<accession>A3MY25</accession>
<dbReference type="GO" id="GO:0022900">
    <property type="term" value="P:electron transport chain"/>
    <property type="evidence" value="ECO:0007669"/>
    <property type="project" value="InterPro"/>
</dbReference>
<dbReference type="SUPFAM" id="SSF51905">
    <property type="entry name" value="FAD/NAD(P)-binding domain"/>
    <property type="match status" value="1"/>
</dbReference>
<reference evidence="14" key="1">
    <citation type="submission" date="2007-02" db="EMBL/GenBank/DDBJ databases">
        <title>Complete sequence of Pyrobaculum calidifontis JCM 11548.</title>
        <authorList>
            <consortium name="US DOE Joint Genome Institute"/>
            <person name="Copeland A."/>
            <person name="Lucas S."/>
            <person name="Lapidus A."/>
            <person name="Barry K."/>
            <person name="Glavina del Rio T."/>
            <person name="Dalin E."/>
            <person name="Tice H."/>
            <person name="Pitluck S."/>
            <person name="Chain P."/>
            <person name="Malfatti S."/>
            <person name="Shin M."/>
            <person name="Vergez L."/>
            <person name="Schmutz J."/>
            <person name="Larimer F."/>
            <person name="Land M."/>
            <person name="Hauser L."/>
            <person name="Kyrpides N."/>
            <person name="Mikhailova N."/>
            <person name="Cozen A.E."/>
            <person name="Fitz-Gibbon S.T."/>
            <person name="House C.H."/>
            <person name="Saltikov C."/>
            <person name="Lowe T.M."/>
            <person name="Richardson P."/>
        </authorList>
    </citation>
    <scope>NUCLEOTIDE SEQUENCE [LARGE SCALE GENOMIC DNA]</scope>
    <source>
        <strain evidence="14">JCM 11548</strain>
    </source>
</reference>
<evidence type="ECO:0000256" key="1">
    <source>
        <dbReference type="ARBA" id="ARBA00001974"/>
    </source>
</evidence>
<evidence type="ECO:0000256" key="4">
    <source>
        <dbReference type="ARBA" id="ARBA00012792"/>
    </source>
</evidence>
<keyword evidence="10" id="KW-0472">Membrane</keyword>
<dbReference type="InterPro" id="IPR014006">
    <property type="entry name" value="Succ_Dhase_FrdA_Gneg"/>
</dbReference>
<evidence type="ECO:0000256" key="6">
    <source>
        <dbReference type="ARBA" id="ARBA00022630"/>
    </source>
</evidence>
<dbReference type="PANTHER" id="PTHR11632">
    <property type="entry name" value="SUCCINATE DEHYDROGENASE 2 FLAVOPROTEIN SUBUNIT"/>
    <property type="match status" value="1"/>
</dbReference>
<feature type="active site" description="Proton acceptor" evidence="11">
    <location>
        <position position="281"/>
    </location>
</feature>
<evidence type="ECO:0000256" key="9">
    <source>
        <dbReference type="ARBA" id="ARBA00023002"/>
    </source>
</evidence>
<evidence type="ECO:0000313" key="15">
    <source>
        <dbReference type="Proteomes" id="UP000001431"/>
    </source>
</evidence>
<protein>
    <recommendedName>
        <fullName evidence="4">succinate dehydrogenase</fullName>
        <ecNumber evidence="4">1.3.5.1</ecNumber>
    </recommendedName>
</protein>
<dbReference type="KEGG" id="pcl:Pcal_2127"/>
<dbReference type="NCBIfam" id="TIGR01812">
    <property type="entry name" value="sdhA_frdA_Gneg"/>
    <property type="match status" value="1"/>
</dbReference>
<evidence type="ECO:0000313" key="14">
    <source>
        <dbReference type="EMBL" id="ABO09542.1"/>
    </source>
</evidence>
<feature type="domain" description="Fumarate reductase/succinate dehydrogenase flavoprotein-like C-terminal" evidence="13">
    <location>
        <begin position="458"/>
        <end position="582"/>
    </location>
</feature>
<name>A3MY25_PYRCJ</name>
<dbReference type="Gene3D" id="3.50.50.60">
    <property type="entry name" value="FAD/NAD(P)-binding domain"/>
    <property type="match status" value="1"/>
</dbReference>
<feature type="domain" description="FAD-dependent oxidoreductase 2 FAD-binding" evidence="12">
    <location>
        <begin position="7"/>
        <end position="397"/>
    </location>
</feature>
<dbReference type="Pfam" id="PF00890">
    <property type="entry name" value="FAD_binding_2"/>
    <property type="match status" value="1"/>
</dbReference>
<dbReference type="InterPro" id="IPR027477">
    <property type="entry name" value="Succ_DH/fumarate_Rdtase_cat_sf"/>
</dbReference>
<dbReference type="HOGENOM" id="CLU_014312_6_2_2"/>
<dbReference type="Gene3D" id="1.20.58.100">
    <property type="entry name" value="Fumarate reductase/succinate dehydrogenase flavoprotein-like, C-terminal domain"/>
    <property type="match status" value="1"/>
</dbReference>
<proteinExistence type="inferred from homology"/>
<keyword evidence="6" id="KW-0285">Flavoprotein</keyword>
<dbReference type="PIRSF" id="PIRSF000171">
    <property type="entry name" value="SDHA_APRA_LASPO"/>
    <property type="match status" value="1"/>
</dbReference>
<dbReference type="InterPro" id="IPR015939">
    <property type="entry name" value="Fum_Rdtase/Succ_DH_flav-like_C"/>
</dbReference>
<dbReference type="AlphaFoldDB" id="A3MY25"/>
<dbReference type="GO" id="GO:0008177">
    <property type="term" value="F:succinate dehydrogenase (quinone) activity"/>
    <property type="evidence" value="ECO:0007669"/>
    <property type="project" value="UniProtKB-EC"/>
</dbReference>
<evidence type="ECO:0000256" key="11">
    <source>
        <dbReference type="PIRSR" id="PIRSR000171-1"/>
    </source>
</evidence>
<keyword evidence="8" id="KW-0249">Electron transport</keyword>
<keyword evidence="15" id="KW-1185">Reference proteome</keyword>
<dbReference type="GO" id="GO:0050660">
    <property type="term" value="F:flavin adenine dinucleotide binding"/>
    <property type="evidence" value="ECO:0007669"/>
    <property type="project" value="InterPro"/>
</dbReference>
<keyword evidence="7" id="KW-0274">FAD</keyword>
<dbReference type="OrthoDB" id="23539at2157"/>
<dbReference type="Gene3D" id="3.90.700.10">
    <property type="entry name" value="Succinate dehydrogenase/fumarate reductase flavoprotein, catalytic domain"/>
    <property type="match status" value="1"/>
</dbReference>
<dbReference type="Gene3D" id="4.10.80.40">
    <property type="entry name" value="succinate dehydrogenase protein domain"/>
    <property type="match status" value="1"/>
</dbReference>
<dbReference type="InterPro" id="IPR036188">
    <property type="entry name" value="FAD/NAD-bd_sf"/>
</dbReference>
<dbReference type="InterPro" id="IPR003953">
    <property type="entry name" value="FAD-dep_OxRdtase_2_FAD-bd"/>
</dbReference>
<evidence type="ECO:0000256" key="2">
    <source>
        <dbReference type="ARBA" id="ARBA00004413"/>
    </source>
</evidence>
<sequence length="582" mass="64514">MEVLKYDLVIIGSGIAGLRAATAAAWASGGKISIAILSKIQAMRSHSGSAEGGMSAVLYPEKTGDSLELHAYDTVKGSDFLADQDAVQVLVEYAPREVRYLERIGVPWTREPDGRISQRPFGGMTIPRTTFAADKTGFFIMSTLFSETRRFENIHVYHEHFVTKLIVEGGEFKGVTAYDLKSGEFKLFYAKAGIIATGGAGRLYRFTTTAHSTTGETLGYALREGIAIKDMEFVQWHPTALVPSGILVSEAARGEGGYLINKEGERFMKRYAPQRMELAPRDIVSRAILTECAEGRGFQHESGMCYVGLDLRHLGEEKINSRIPFIRELAHKYAGVDVLSEPIPVRPAVHYTMGGIHTDTWGRVLTANGEWIRGLWAAGEAAAVSVHGANRLGSNSLSECSVWGRLTGEQAAKYAMEKAPLPEPDGKLLDIAKKEEARVFDKLIHRETNAPTPYEIKRQLNDIMEEHFGPFRHGSSMAEGLAKLKKLREAASSFKIVDGSRVYNQNLKDALEVDGMIDLALVVGIGAYTRTESRGAHYRLDYPKRDDVNWLKHTVAYLYGGEIKLTYTPVTITKWKPEERKY</sequence>
<evidence type="ECO:0000256" key="8">
    <source>
        <dbReference type="ARBA" id="ARBA00022982"/>
    </source>
</evidence>
<dbReference type="eggNOG" id="arCOG00571">
    <property type="taxonomic scope" value="Archaea"/>
</dbReference>
<dbReference type="SUPFAM" id="SSF46977">
    <property type="entry name" value="Succinate dehydrogenase/fumarate reductase flavoprotein C-terminal domain"/>
    <property type="match status" value="1"/>
</dbReference>
<dbReference type="SUPFAM" id="SSF56425">
    <property type="entry name" value="Succinate dehydrogenase/fumarate reductase flavoprotein, catalytic domain"/>
    <property type="match status" value="1"/>
</dbReference>
<gene>
    <name evidence="14" type="ordered locus">Pcal_2127</name>
</gene>
<organism evidence="14 15">
    <name type="scientific">Pyrobaculum calidifontis (strain DSM 21063 / JCM 11548 / VA1)</name>
    <dbReference type="NCBI Taxonomy" id="410359"/>
    <lineage>
        <taxon>Archaea</taxon>
        <taxon>Thermoproteota</taxon>
        <taxon>Thermoprotei</taxon>
        <taxon>Thermoproteales</taxon>
        <taxon>Thermoproteaceae</taxon>
        <taxon>Pyrobaculum</taxon>
    </lineage>
</organism>
<comment type="subcellular location">
    <subcellularLocation>
        <location evidence="2">Cell membrane</location>
        <topology evidence="2">Peripheral membrane protein</topology>
        <orientation evidence="2">Cytoplasmic side</orientation>
    </subcellularLocation>
</comment>
<keyword evidence="5" id="KW-0813">Transport</keyword>
<evidence type="ECO:0000256" key="7">
    <source>
        <dbReference type="ARBA" id="ARBA00022827"/>
    </source>
</evidence>
<dbReference type="GO" id="GO:0005886">
    <property type="term" value="C:plasma membrane"/>
    <property type="evidence" value="ECO:0007669"/>
    <property type="project" value="UniProtKB-SubCell"/>
</dbReference>
<dbReference type="FunFam" id="4.10.80.40:FF:000003">
    <property type="entry name" value="Fumarate reductase flavoprotein subunit"/>
    <property type="match status" value="1"/>
</dbReference>
<dbReference type="RefSeq" id="WP_011850800.1">
    <property type="nucleotide sequence ID" value="NC_009073.1"/>
</dbReference>
<dbReference type="FunFam" id="3.90.700.10:FF:000003">
    <property type="entry name" value="Fumarate reductase flavoprotein subunit"/>
    <property type="match status" value="1"/>
</dbReference>
<evidence type="ECO:0000256" key="5">
    <source>
        <dbReference type="ARBA" id="ARBA00022448"/>
    </source>
</evidence>
<keyword evidence="9 14" id="KW-0560">Oxidoreductase</keyword>
<evidence type="ECO:0000259" key="12">
    <source>
        <dbReference type="Pfam" id="PF00890"/>
    </source>
</evidence>
<dbReference type="EC" id="1.3.5.1" evidence="4"/>
<dbReference type="EMBL" id="CP000561">
    <property type="protein sequence ID" value="ABO09542.1"/>
    <property type="molecule type" value="Genomic_DNA"/>
</dbReference>
<evidence type="ECO:0000259" key="13">
    <source>
        <dbReference type="Pfam" id="PF02910"/>
    </source>
</evidence>
<dbReference type="PANTHER" id="PTHR11632:SF51">
    <property type="entry name" value="SUCCINATE DEHYDROGENASE [UBIQUINONE] FLAVOPROTEIN SUBUNIT, MITOCHONDRIAL"/>
    <property type="match status" value="1"/>
</dbReference>
<dbReference type="InterPro" id="IPR003952">
    <property type="entry name" value="FRD_SDH_FAD_BS"/>
</dbReference>
<dbReference type="InterPro" id="IPR037099">
    <property type="entry name" value="Fum_R/Succ_DH_flav-like_C_sf"/>
</dbReference>
<comment type="similarity">
    <text evidence="3">Belongs to the FAD-dependent oxidoreductase 2 family. FRD/SDH subfamily.</text>
</comment>
<dbReference type="NCBIfam" id="NF004724">
    <property type="entry name" value="PRK06069.1"/>
    <property type="match status" value="1"/>
</dbReference>
<dbReference type="Pfam" id="PF02910">
    <property type="entry name" value="Succ_DH_flav_C"/>
    <property type="match status" value="1"/>
</dbReference>
<dbReference type="STRING" id="410359.Pcal_2127"/>
<dbReference type="Proteomes" id="UP000001431">
    <property type="component" value="Chromosome"/>
</dbReference>
<dbReference type="InterPro" id="IPR030664">
    <property type="entry name" value="SdhA/FrdA/AprA"/>
</dbReference>